<evidence type="ECO:0000313" key="5">
    <source>
        <dbReference type="Proteomes" id="UP000295500"/>
    </source>
</evidence>
<comment type="similarity">
    <text evidence="1">Belongs to the DDAH family.</text>
</comment>
<comment type="caution">
    <text evidence="4">The sequence shown here is derived from an EMBL/GenBank/DDBJ whole genome shotgun (WGS) entry which is preliminary data.</text>
</comment>
<dbReference type="RefSeq" id="WP_133529165.1">
    <property type="nucleotide sequence ID" value="NZ_SNXO01000043.1"/>
</dbReference>
<dbReference type="SUPFAM" id="SSF55909">
    <property type="entry name" value="Pentein"/>
    <property type="match status" value="1"/>
</dbReference>
<accession>A0A4R6PXR6</accession>
<gene>
    <name evidence="4" type="ORF">EV211_14310</name>
</gene>
<dbReference type="AlphaFoldDB" id="A0A4R6PXR6"/>
<evidence type="ECO:0000313" key="4">
    <source>
        <dbReference type="EMBL" id="TDP49846.1"/>
    </source>
</evidence>
<protein>
    <submittedName>
        <fullName evidence="4">Dimethylargininase</fullName>
    </submittedName>
</protein>
<dbReference type="InterPro" id="IPR033199">
    <property type="entry name" value="DDAH-like"/>
</dbReference>
<feature type="active site" description="Proton donor" evidence="3">
    <location>
        <position position="166"/>
    </location>
</feature>
<dbReference type="PANTHER" id="PTHR12737">
    <property type="entry name" value="DIMETHYLARGININE DIMETHYLAMINOHYDROLASE"/>
    <property type="match status" value="1"/>
</dbReference>
<dbReference type="Proteomes" id="UP000295500">
    <property type="component" value="Unassembled WGS sequence"/>
</dbReference>
<dbReference type="GO" id="GO:0016403">
    <property type="term" value="F:dimethylargininase activity"/>
    <property type="evidence" value="ECO:0007669"/>
    <property type="project" value="TreeGrafter"/>
</dbReference>
<dbReference type="Gene3D" id="3.75.10.10">
    <property type="entry name" value="L-arginine/glycine Amidinotransferase, Chain A"/>
    <property type="match status" value="1"/>
</dbReference>
<dbReference type="GO" id="GO:0006525">
    <property type="term" value="P:arginine metabolic process"/>
    <property type="evidence" value="ECO:0007669"/>
    <property type="project" value="TreeGrafter"/>
</dbReference>
<reference evidence="4 5" key="1">
    <citation type="submission" date="2019-03" db="EMBL/GenBank/DDBJ databases">
        <title>Genomic Encyclopedia of Type Strains, Phase IV (KMG-IV): sequencing the most valuable type-strain genomes for metagenomic binning, comparative biology and taxonomic classification.</title>
        <authorList>
            <person name="Goeker M."/>
        </authorList>
    </citation>
    <scope>NUCLEOTIDE SEQUENCE [LARGE SCALE GENOMIC DNA]</scope>
    <source>
        <strain evidence="4 5">DSM 28287</strain>
    </source>
</reference>
<sequence>MKKFSHVIVRRPCRAMVEGITSAPELGKPDYELAMREHDDYISALSRCDVDITILPADERYPDSCFVEDPALITKACAIITNPGAKTRNGEKNEIIGAVREFFPADKIEYIHDPGTLEGGDVMMAGDHFYVGRSARTNEEGIKQLTEILAKYGMTCSEVKLEEVLHLKTGVNYLEDNNMLVSGEFVNKEGFEKYNKYEIPENEAYAANCIWVNGTVIVPEGYPTVLETVKSLGYKVLVVDTSEYRKLDGGLSCLSLRF</sequence>
<dbReference type="EMBL" id="SNXO01000043">
    <property type="protein sequence ID" value="TDP49846.1"/>
    <property type="molecule type" value="Genomic_DNA"/>
</dbReference>
<dbReference type="GO" id="GO:0045429">
    <property type="term" value="P:positive regulation of nitric oxide biosynthetic process"/>
    <property type="evidence" value="ECO:0007669"/>
    <property type="project" value="TreeGrafter"/>
</dbReference>
<feature type="active site" description="Nucleophile" evidence="3">
    <location>
        <position position="253"/>
    </location>
</feature>
<dbReference type="OrthoDB" id="9790596at2"/>
<organism evidence="4 5">
    <name type="scientific">Aminicella lysinilytica</name>
    <dbReference type="NCBI Taxonomy" id="433323"/>
    <lineage>
        <taxon>Bacteria</taxon>
        <taxon>Bacillati</taxon>
        <taxon>Bacillota</taxon>
        <taxon>Clostridia</taxon>
        <taxon>Peptostreptococcales</taxon>
        <taxon>Anaerovoracaceae</taxon>
        <taxon>Aminicella</taxon>
    </lineage>
</organism>
<keyword evidence="2" id="KW-0378">Hydrolase</keyword>
<evidence type="ECO:0000256" key="2">
    <source>
        <dbReference type="ARBA" id="ARBA00022801"/>
    </source>
</evidence>
<keyword evidence="5" id="KW-1185">Reference proteome</keyword>
<dbReference type="Pfam" id="PF19420">
    <property type="entry name" value="DDAH_eukar"/>
    <property type="match status" value="1"/>
</dbReference>
<dbReference type="GO" id="GO:0000052">
    <property type="term" value="P:citrulline metabolic process"/>
    <property type="evidence" value="ECO:0007669"/>
    <property type="project" value="TreeGrafter"/>
</dbReference>
<dbReference type="GO" id="GO:0016597">
    <property type="term" value="F:amino acid binding"/>
    <property type="evidence" value="ECO:0007669"/>
    <property type="project" value="TreeGrafter"/>
</dbReference>
<dbReference type="PANTHER" id="PTHR12737:SF9">
    <property type="entry name" value="DIMETHYLARGININASE"/>
    <property type="match status" value="1"/>
</dbReference>
<name>A0A4R6PXR6_9FIRM</name>
<evidence type="ECO:0000256" key="3">
    <source>
        <dbReference type="PIRSR" id="PIRSR633199-1"/>
    </source>
</evidence>
<evidence type="ECO:0000256" key="1">
    <source>
        <dbReference type="ARBA" id="ARBA00008532"/>
    </source>
</evidence>
<proteinExistence type="inferred from homology"/>